<reference evidence="1" key="1">
    <citation type="submission" date="2021-05" db="EMBL/GenBank/DDBJ databases">
        <authorList>
            <person name="Scholz U."/>
            <person name="Mascher M."/>
            <person name="Fiebig A."/>
        </authorList>
    </citation>
    <scope>NUCLEOTIDE SEQUENCE [LARGE SCALE GENOMIC DNA]</scope>
</reference>
<evidence type="ECO:0000313" key="1">
    <source>
        <dbReference type="EnsemblPlants" id="AVESA.00010b.r2.6AG1032200.1.CDS"/>
    </source>
</evidence>
<dbReference type="EnsemblPlants" id="AVESA.00010b.r2.6AG1032200.1">
    <property type="protein sequence ID" value="AVESA.00010b.r2.6AG1032200.1.CDS"/>
    <property type="gene ID" value="AVESA.00010b.r2.6AG1032200"/>
</dbReference>
<name>A0ACD5YSP1_AVESA</name>
<sequence>MPSRPAPFISRLRLLRTAVVSPASALLPFSHPRLAIPAAPPVPRAAAFVAASSPPLLRPGAARFAQFSMAAAASSASSVHDFTVKDASGKDVDLSTYKGKVLLIVNVASQCGLTNSNYTELSQLYEKYKDQGFEILAFPCNQFGGQEPGTNEEIVQFACTRFKAEYPIFDKVDVNGDNVAPIYKFLKNSKGSLFGDNIKWNFSKFLVDKEGRVVDRYAPTTSPLSIEKDLKKLLASS</sequence>
<protein>
    <submittedName>
        <fullName evidence="1">Uncharacterized protein</fullName>
    </submittedName>
</protein>
<accession>A0ACD5YSP1</accession>
<keyword evidence="2" id="KW-1185">Reference proteome</keyword>
<proteinExistence type="predicted"/>
<organism evidence="1 2">
    <name type="scientific">Avena sativa</name>
    <name type="common">Oat</name>
    <dbReference type="NCBI Taxonomy" id="4498"/>
    <lineage>
        <taxon>Eukaryota</taxon>
        <taxon>Viridiplantae</taxon>
        <taxon>Streptophyta</taxon>
        <taxon>Embryophyta</taxon>
        <taxon>Tracheophyta</taxon>
        <taxon>Spermatophyta</taxon>
        <taxon>Magnoliopsida</taxon>
        <taxon>Liliopsida</taxon>
        <taxon>Poales</taxon>
        <taxon>Poaceae</taxon>
        <taxon>BOP clade</taxon>
        <taxon>Pooideae</taxon>
        <taxon>Poodae</taxon>
        <taxon>Poeae</taxon>
        <taxon>Poeae Chloroplast Group 1 (Aveneae type)</taxon>
        <taxon>Aveninae</taxon>
        <taxon>Avena</taxon>
    </lineage>
</organism>
<evidence type="ECO:0000313" key="2">
    <source>
        <dbReference type="Proteomes" id="UP001732700"/>
    </source>
</evidence>
<dbReference type="Proteomes" id="UP001732700">
    <property type="component" value="Chromosome 6A"/>
</dbReference>
<reference evidence="1" key="2">
    <citation type="submission" date="2025-09" db="UniProtKB">
        <authorList>
            <consortium name="EnsemblPlants"/>
        </authorList>
    </citation>
    <scope>IDENTIFICATION</scope>
</reference>